<proteinExistence type="predicted"/>
<dbReference type="RefSeq" id="WP_073967133.1">
    <property type="nucleotide sequence ID" value="NZ_CP098740.1"/>
</dbReference>
<keyword evidence="3" id="KW-1185">Reference proteome</keyword>
<reference evidence="2" key="1">
    <citation type="journal article" date="2022" name="Front. Microbiol.">
        <title>Mirubactin C rescues the lethal effect of cell wall biosynthesis mutations in Bacillus subtilis.</title>
        <authorList>
            <person name="Kepplinger B."/>
            <person name="Wen X."/>
            <person name="Tyler A.R."/>
            <person name="Kim B.Y."/>
            <person name="Brown J."/>
            <person name="Banks P."/>
            <person name="Dashti Y."/>
            <person name="Mackenzie E.S."/>
            <person name="Wills C."/>
            <person name="Kawai Y."/>
            <person name="Waldron K.J."/>
            <person name="Allenby N.E.E."/>
            <person name="Wu L.J."/>
            <person name="Hall M.J."/>
            <person name="Errington J."/>
        </authorList>
    </citation>
    <scope>NUCLEOTIDE SEQUENCE</scope>
    <source>
        <strain evidence="2">MDA8-470</strain>
    </source>
</reference>
<evidence type="ECO:0000256" key="1">
    <source>
        <dbReference type="SAM" id="MobiDB-lite"/>
    </source>
</evidence>
<dbReference type="EMBL" id="CP098740">
    <property type="protein sequence ID" value="UZK53033.1"/>
    <property type="molecule type" value="Genomic_DNA"/>
</dbReference>
<protein>
    <submittedName>
        <fullName evidence="2">Uncharacterized protein</fullName>
    </submittedName>
</protein>
<feature type="compositionally biased region" description="Basic and acidic residues" evidence="1">
    <location>
        <begin position="31"/>
        <end position="40"/>
    </location>
</feature>
<evidence type="ECO:0000313" key="2">
    <source>
        <dbReference type="EMBL" id="UZK53033.1"/>
    </source>
</evidence>
<gene>
    <name evidence="2" type="ORF">NEH16_01865</name>
</gene>
<evidence type="ECO:0000313" key="3">
    <source>
        <dbReference type="Proteomes" id="UP001164963"/>
    </source>
</evidence>
<dbReference type="Proteomes" id="UP001164963">
    <property type="component" value="Chromosome"/>
</dbReference>
<feature type="region of interest" description="Disordered" evidence="1">
    <location>
        <begin position="1"/>
        <end position="62"/>
    </location>
</feature>
<organism evidence="2 3">
    <name type="scientific">Streptomyces drozdowiczii</name>
    <dbReference type="NCBI Taxonomy" id="202862"/>
    <lineage>
        <taxon>Bacteria</taxon>
        <taxon>Bacillati</taxon>
        <taxon>Actinomycetota</taxon>
        <taxon>Actinomycetes</taxon>
        <taxon>Kitasatosporales</taxon>
        <taxon>Streptomycetaceae</taxon>
        <taxon>Streptomyces</taxon>
    </lineage>
</organism>
<accession>A0ABY6PLE0</accession>
<sequence>MNHQDREHEKPPRTAAEEVVREAEEAEADVADTRERHGGDSEAGDALTPNEEAQEDADEPRT</sequence>
<feature type="compositionally biased region" description="Acidic residues" evidence="1">
    <location>
        <begin position="52"/>
        <end position="62"/>
    </location>
</feature>
<name>A0ABY6PLE0_9ACTN</name>
<feature type="compositionally biased region" description="Basic and acidic residues" evidence="1">
    <location>
        <begin position="1"/>
        <end position="23"/>
    </location>
</feature>